<accession>A0ABZ1T5J3</accession>
<keyword evidence="2" id="KW-0732">Signal</keyword>
<evidence type="ECO:0008006" key="5">
    <source>
        <dbReference type="Google" id="ProtNLM"/>
    </source>
</evidence>
<feature type="chain" id="PRO_5046724152" description="Lipoprotein" evidence="2">
    <location>
        <begin position="28"/>
        <end position="191"/>
    </location>
</feature>
<keyword evidence="4" id="KW-1185">Reference proteome</keyword>
<feature type="region of interest" description="Disordered" evidence="1">
    <location>
        <begin position="28"/>
        <end position="48"/>
    </location>
</feature>
<organism evidence="3 4">
    <name type="scientific">Streptomyces virginiae</name>
    <name type="common">Streptomyces cinnamonensis</name>
    <dbReference type="NCBI Taxonomy" id="1961"/>
    <lineage>
        <taxon>Bacteria</taxon>
        <taxon>Bacillati</taxon>
        <taxon>Actinomycetota</taxon>
        <taxon>Actinomycetes</taxon>
        <taxon>Kitasatosporales</taxon>
        <taxon>Streptomycetaceae</taxon>
        <taxon>Streptomyces</taxon>
    </lineage>
</organism>
<dbReference type="PROSITE" id="PS51257">
    <property type="entry name" value="PROKAR_LIPOPROTEIN"/>
    <property type="match status" value="1"/>
</dbReference>
<evidence type="ECO:0000256" key="2">
    <source>
        <dbReference type="SAM" id="SignalP"/>
    </source>
</evidence>
<sequence length="191" mass="20882">MPDRTAAVRATCLVTTALMIAALTACGSSEPAPNDGRSTPRPFGNPTAVSEDVQITAAAEGFMKAWMLDPADVRSMCEQQTKAARPNFSDDGGTVEGCIAERKSLTERTPEPQRAPLRFTVDHVQDVKASRKHPAGKGVLATGQRDGDKPFRYALRLIKEDGQWRVEQREDVRSRYDHTADPVADVLWSMG</sequence>
<feature type="signal peptide" evidence="2">
    <location>
        <begin position="1"/>
        <end position="27"/>
    </location>
</feature>
<evidence type="ECO:0000313" key="3">
    <source>
        <dbReference type="EMBL" id="WUQ10537.1"/>
    </source>
</evidence>
<proteinExistence type="predicted"/>
<dbReference type="RefSeq" id="WP_328960081.1">
    <property type="nucleotide sequence ID" value="NZ_CP108090.1"/>
</dbReference>
<protein>
    <recommendedName>
        <fullName evidence="5">Lipoprotein</fullName>
    </recommendedName>
</protein>
<name>A0ABZ1T5J3_STRVG</name>
<evidence type="ECO:0000313" key="4">
    <source>
        <dbReference type="Proteomes" id="UP001432039"/>
    </source>
</evidence>
<dbReference type="Proteomes" id="UP001432039">
    <property type="component" value="Chromosome"/>
</dbReference>
<evidence type="ECO:0000256" key="1">
    <source>
        <dbReference type="SAM" id="MobiDB-lite"/>
    </source>
</evidence>
<dbReference type="EMBL" id="CP108090">
    <property type="protein sequence ID" value="WUQ10537.1"/>
    <property type="molecule type" value="Genomic_DNA"/>
</dbReference>
<gene>
    <name evidence="3" type="ORF">OG517_03330</name>
</gene>
<reference evidence="3" key="1">
    <citation type="submission" date="2022-10" db="EMBL/GenBank/DDBJ databases">
        <title>The complete genomes of actinobacterial strains from the NBC collection.</title>
        <authorList>
            <person name="Joergensen T.S."/>
            <person name="Alvarez Arevalo M."/>
            <person name="Sterndorff E.B."/>
            <person name="Faurdal D."/>
            <person name="Vuksanovic O."/>
            <person name="Mourched A.-S."/>
            <person name="Charusanti P."/>
            <person name="Shaw S."/>
            <person name="Blin K."/>
            <person name="Weber T."/>
        </authorList>
    </citation>
    <scope>NUCLEOTIDE SEQUENCE</scope>
    <source>
        <strain evidence="3">NBC_00248</strain>
    </source>
</reference>